<comment type="caution">
    <text evidence="3">The sequence shown here is derived from an EMBL/GenBank/DDBJ whole genome shotgun (WGS) entry which is preliminary data.</text>
</comment>
<keyword evidence="2" id="KW-0808">Transferase</keyword>
<dbReference type="Proteomes" id="UP000304941">
    <property type="component" value="Unassembled WGS sequence"/>
</dbReference>
<dbReference type="Pfam" id="PF05971">
    <property type="entry name" value="Methyltransf_10"/>
    <property type="match status" value="1"/>
</dbReference>
<name>A0ABY2U158_9PSED</name>
<dbReference type="PANTHER" id="PTHR13393">
    <property type="entry name" value="SAM-DEPENDENT METHYLTRANSFERASE"/>
    <property type="match status" value="1"/>
</dbReference>
<sequence>YMEYRWNFLGSEVDPIAVAAAKAIVQSNDLSKVIQLRQQPNPKQILLGLLEPGERFDLTMCNPPFHASMDEATKGSERKWRALGKADPKRKLPVLNFGGQSAELWCEGGEARFVTQLIAESAHFAHKVLWFSTLVSKASNLPAIETALKKAGVLESQVVEMSQGQKQSRFVAWTFQTKNEQQIWRQRWVRD</sequence>
<dbReference type="Gene3D" id="3.40.50.150">
    <property type="entry name" value="Vaccinia Virus protein VP39"/>
    <property type="match status" value="1"/>
</dbReference>
<dbReference type="EMBL" id="VBVZ01000360">
    <property type="protein sequence ID" value="TLG89584.1"/>
    <property type="molecule type" value="Genomic_DNA"/>
</dbReference>
<evidence type="ECO:0000313" key="3">
    <source>
        <dbReference type="EMBL" id="TLG89584.1"/>
    </source>
</evidence>
<evidence type="ECO:0000313" key="4">
    <source>
        <dbReference type="Proteomes" id="UP000304941"/>
    </source>
</evidence>
<dbReference type="InterPro" id="IPR010286">
    <property type="entry name" value="METTL16/RlmF"/>
</dbReference>
<dbReference type="PANTHER" id="PTHR13393:SF0">
    <property type="entry name" value="RNA N6-ADENOSINE-METHYLTRANSFERASE METTL16"/>
    <property type="match status" value="1"/>
</dbReference>
<organism evidence="3 4">
    <name type="scientific">Pseudomonas edaphica</name>
    <dbReference type="NCBI Taxonomy" id="2006980"/>
    <lineage>
        <taxon>Bacteria</taxon>
        <taxon>Pseudomonadati</taxon>
        <taxon>Pseudomonadota</taxon>
        <taxon>Gammaproteobacteria</taxon>
        <taxon>Pseudomonadales</taxon>
        <taxon>Pseudomonadaceae</taxon>
        <taxon>Pseudomonas</taxon>
    </lineage>
</organism>
<gene>
    <name evidence="3" type="ORF">FEM54_21390</name>
</gene>
<protein>
    <submittedName>
        <fullName evidence="3">DUF890 domain-containing protein</fullName>
    </submittedName>
</protein>
<dbReference type="InterPro" id="IPR029063">
    <property type="entry name" value="SAM-dependent_MTases_sf"/>
</dbReference>
<reference evidence="3 4" key="1">
    <citation type="submission" date="2019-05" db="EMBL/GenBank/DDBJ databases">
        <title>Pseudomonas edaphica sp. nov., isolated from rhizospheric soil of Cistus ladanifer L. in Spain.</title>
        <authorList>
            <person name="Peix A."/>
        </authorList>
    </citation>
    <scope>NUCLEOTIDE SEQUENCE [LARGE SCALE GENOMIC DNA]</scope>
    <source>
        <strain evidence="3 4">RD25</strain>
    </source>
</reference>
<proteinExistence type="predicted"/>
<feature type="non-terminal residue" evidence="3">
    <location>
        <position position="1"/>
    </location>
</feature>
<evidence type="ECO:0000256" key="2">
    <source>
        <dbReference type="ARBA" id="ARBA00022679"/>
    </source>
</evidence>
<evidence type="ECO:0000256" key="1">
    <source>
        <dbReference type="ARBA" id="ARBA00022603"/>
    </source>
</evidence>
<keyword evidence="1" id="KW-0489">Methyltransferase</keyword>
<dbReference type="RefSeq" id="WP_138452884.1">
    <property type="nucleotide sequence ID" value="NZ_VBVZ01000360.1"/>
</dbReference>
<dbReference type="SUPFAM" id="SSF53335">
    <property type="entry name" value="S-adenosyl-L-methionine-dependent methyltransferases"/>
    <property type="match status" value="1"/>
</dbReference>
<accession>A0ABY2U158</accession>
<keyword evidence="4" id="KW-1185">Reference proteome</keyword>